<evidence type="ECO:0000256" key="2">
    <source>
        <dbReference type="ARBA" id="ARBA00023242"/>
    </source>
</evidence>
<evidence type="ECO:0000313" key="5">
    <source>
        <dbReference type="EMBL" id="KAJ3224560.1"/>
    </source>
</evidence>
<reference evidence="5" key="1">
    <citation type="submission" date="2020-05" db="EMBL/GenBank/DDBJ databases">
        <title>Phylogenomic resolution of chytrid fungi.</title>
        <authorList>
            <person name="Stajich J.E."/>
            <person name="Amses K."/>
            <person name="Simmons R."/>
            <person name="Seto K."/>
            <person name="Myers J."/>
            <person name="Bonds A."/>
            <person name="Quandt C.A."/>
            <person name="Barry K."/>
            <person name="Liu P."/>
            <person name="Grigoriev I."/>
            <person name="Longcore J.E."/>
            <person name="James T.Y."/>
        </authorList>
    </citation>
    <scope>NUCLEOTIDE SEQUENCE</scope>
    <source>
        <strain evidence="5">JEL0476</strain>
    </source>
</reference>
<dbReference type="Proteomes" id="UP001211065">
    <property type="component" value="Unassembled WGS sequence"/>
</dbReference>
<organism evidence="5 6">
    <name type="scientific">Clydaea vesicula</name>
    <dbReference type="NCBI Taxonomy" id="447962"/>
    <lineage>
        <taxon>Eukaryota</taxon>
        <taxon>Fungi</taxon>
        <taxon>Fungi incertae sedis</taxon>
        <taxon>Chytridiomycota</taxon>
        <taxon>Chytridiomycota incertae sedis</taxon>
        <taxon>Chytridiomycetes</taxon>
        <taxon>Lobulomycetales</taxon>
        <taxon>Lobulomycetaceae</taxon>
        <taxon>Clydaea</taxon>
    </lineage>
</organism>
<gene>
    <name evidence="5" type="primary">RPB4</name>
    <name evidence="5" type="ORF">HK099_008241</name>
</gene>
<keyword evidence="2" id="KW-0539">Nucleus</keyword>
<dbReference type="InterPro" id="IPR005574">
    <property type="entry name" value="Rpb4/RPC9"/>
</dbReference>
<protein>
    <submittedName>
        <fullName evidence="5">RNA polymerase B</fullName>
    </submittedName>
</protein>
<dbReference type="PANTHER" id="PTHR21297">
    <property type="entry name" value="DNA-DIRECTED RNA POLYMERASE II"/>
    <property type="match status" value="1"/>
</dbReference>
<sequence length="146" mass="17084">MMNRRKEVVEEDASKNLFSPEFTNVQCLLISEVRVLLQAKKENIKKEGGQKNVAEIIQKTIDYCDKFSKFQNKNTVKEVRQLFDPRDDEERRVDLHFNQFEVAQLANLCCETTEEAKILIPSLAEKDDDQLQNKLTEMQNLKKYGN</sequence>
<dbReference type="InterPro" id="IPR006590">
    <property type="entry name" value="RNA_pol_Rpb4/RPC9_core"/>
</dbReference>
<name>A0AAD5U6B1_9FUNG</name>
<evidence type="ECO:0000256" key="1">
    <source>
        <dbReference type="ARBA" id="ARBA00004123"/>
    </source>
</evidence>
<dbReference type="InterPro" id="IPR045222">
    <property type="entry name" value="Rpb4-like"/>
</dbReference>
<keyword evidence="6" id="KW-1185">Reference proteome</keyword>
<comment type="caution">
    <text evidence="5">The sequence shown here is derived from an EMBL/GenBank/DDBJ whole genome shotgun (WGS) entry which is preliminary data.</text>
</comment>
<comment type="subcellular location">
    <subcellularLocation>
        <location evidence="1">Nucleus</location>
    </subcellularLocation>
</comment>
<evidence type="ECO:0000313" key="6">
    <source>
        <dbReference type="Proteomes" id="UP001211065"/>
    </source>
</evidence>
<dbReference type="GO" id="GO:0005634">
    <property type="term" value="C:nucleus"/>
    <property type="evidence" value="ECO:0007669"/>
    <property type="project" value="UniProtKB-SubCell"/>
</dbReference>
<evidence type="ECO:0000259" key="4">
    <source>
        <dbReference type="SMART" id="SM00657"/>
    </source>
</evidence>
<dbReference type="GO" id="GO:0000166">
    <property type="term" value="F:nucleotide binding"/>
    <property type="evidence" value="ECO:0007669"/>
    <property type="project" value="InterPro"/>
</dbReference>
<feature type="domain" description="RNA polymerase Rpb4/RPC9 core" evidence="4">
    <location>
        <begin position="20"/>
        <end position="145"/>
    </location>
</feature>
<proteinExistence type="inferred from homology"/>
<accession>A0AAD5U6B1</accession>
<dbReference type="InterPro" id="IPR038324">
    <property type="entry name" value="Rpb4/RPC9_sf"/>
</dbReference>
<dbReference type="GO" id="GO:0030880">
    <property type="term" value="C:RNA polymerase complex"/>
    <property type="evidence" value="ECO:0007669"/>
    <property type="project" value="InterPro"/>
</dbReference>
<dbReference type="GO" id="GO:0006352">
    <property type="term" value="P:DNA-templated transcription initiation"/>
    <property type="evidence" value="ECO:0007669"/>
    <property type="project" value="InterPro"/>
</dbReference>
<dbReference type="InterPro" id="IPR010997">
    <property type="entry name" value="HRDC-like_sf"/>
</dbReference>
<comment type="similarity">
    <text evidence="3">Belongs to the eukaryotic RPB4 RNA polymerase subunit family.</text>
</comment>
<dbReference type="AlphaFoldDB" id="A0AAD5U6B1"/>
<dbReference type="SMART" id="SM00657">
    <property type="entry name" value="RPOL4c"/>
    <property type="match status" value="1"/>
</dbReference>
<dbReference type="Gene3D" id="1.20.1250.40">
    <property type="match status" value="1"/>
</dbReference>
<dbReference type="Pfam" id="PF03874">
    <property type="entry name" value="RNA_pol_Rpb4"/>
    <property type="match status" value="1"/>
</dbReference>
<evidence type="ECO:0000256" key="3">
    <source>
        <dbReference type="ARBA" id="ARBA00025724"/>
    </source>
</evidence>
<dbReference type="SUPFAM" id="SSF47819">
    <property type="entry name" value="HRDC-like"/>
    <property type="match status" value="1"/>
</dbReference>
<dbReference type="EMBL" id="JADGJW010000089">
    <property type="protein sequence ID" value="KAJ3224560.1"/>
    <property type="molecule type" value="Genomic_DNA"/>
</dbReference>